<dbReference type="InterPro" id="IPR008490">
    <property type="entry name" value="Transposase_InsH_N"/>
</dbReference>
<feature type="coiled-coil region" evidence="1">
    <location>
        <begin position="158"/>
        <end position="215"/>
    </location>
</feature>
<accession>A0A1V0GYN8</accession>
<organism evidence="4 5">
    <name type="scientific">Paracoccus yeei</name>
    <dbReference type="NCBI Taxonomy" id="147645"/>
    <lineage>
        <taxon>Bacteria</taxon>
        <taxon>Pseudomonadati</taxon>
        <taxon>Pseudomonadota</taxon>
        <taxon>Alphaproteobacteria</taxon>
        <taxon>Rhodobacterales</taxon>
        <taxon>Paracoccaceae</taxon>
        <taxon>Paracoccus</taxon>
    </lineage>
</organism>
<dbReference type="Proteomes" id="UP000191257">
    <property type="component" value="Plasmid unnamed4"/>
</dbReference>
<geneLocation type="plasmid" evidence="4 5">
    <name>unnamed4</name>
</geneLocation>
<feature type="domain" description="Transposase IS4-like" evidence="2">
    <location>
        <begin position="232"/>
        <end position="459"/>
    </location>
</feature>
<dbReference type="PANTHER" id="PTHR33408">
    <property type="entry name" value="TRANSPOSASE"/>
    <property type="match status" value="1"/>
</dbReference>
<dbReference type="Pfam" id="PF05598">
    <property type="entry name" value="DUF772"/>
    <property type="match status" value="1"/>
</dbReference>
<protein>
    <submittedName>
        <fullName evidence="4">IS1182 family transposase</fullName>
    </submittedName>
</protein>
<keyword evidence="1" id="KW-0175">Coiled coil</keyword>
<gene>
    <name evidence="4" type="ORF">A6J80_21185</name>
</gene>
<evidence type="ECO:0000313" key="4">
    <source>
        <dbReference type="EMBL" id="ARC38932.1"/>
    </source>
</evidence>
<evidence type="ECO:0000259" key="3">
    <source>
        <dbReference type="Pfam" id="PF05598"/>
    </source>
</evidence>
<dbReference type="InterPro" id="IPR047629">
    <property type="entry name" value="IS1182_transpos"/>
</dbReference>
<dbReference type="PANTHER" id="PTHR33408:SF2">
    <property type="entry name" value="TRANSPOSASE DDE DOMAIN-CONTAINING PROTEIN"/>
    <property type="match status" value="1"/>
</dbReference>
<name>A0A1V0GYN8_9RHOB</name>
<dbReference type="EMBL" id="CP020444">
    <property type="protein sequence ID" value="ARC38932.1"/>
    <property type="molecule type" value="Genomic_DNA"/>
</dbReference>
<dbReference type="KEGG" id="pye:A6J80_21185"/>
<evidence type="ECO:0000313" key="5">
    <source>
        <dbReference type="Proteomes" id="UP000191257"/>
    </source>
</evidence>
<keyword evidence="4" id="KW-0614">Plasmid</keyword>
<reference evidence="4" key="1">
    <citation type="submission" date="2017-12" db="EMBL/GenBank/DDBJ databases">
        <title>FDA dAtabase for Regulatory Grade micrObial Sequences (FDA-ARGOS): Supporting development and validation of Infectious Disease Dx tests.</title>
        <authorList>
            <person name="Campos J."/>
            <person name="Goldberg B."/>
            <person name="Tallon L."/>
            <person name="Sadzewicz L."/>
            <person name="Sengamalay N."/>
            <person name="Ott S."/>
            <person name="Godinez A."/>
            <person name="Nagaraj S."/>
            <person name="Vyas G."/>
            <person name="Aluvathingal J."/>
            <person name="Nadendla S."/>
            <person name="Geyer C."/>
            <person name="Nandy P."/>
            <person name="Hobson J."/>
            <person name="Sichtig H."/>
        </authorList>
    </citation>
    <scope>NUCLEOTIDE SEQUENCE</scope>
    <source>
        <strain evidence="4">FDAARGOS_252</strain>
        <plasmid evidence="4">unnamed4</plasmid>
    </source>
</reference>
<evidence type="ECO:0000256" key="1">
    <source>
        <dbReference type="SAM" id="Coils"/>
    </source>
</evidence>
<keyword evidence="5" id="KW-1185">Reference proteome</keyword>
<proteinExistence type="predicted"/>
<dbReference type="NCBIfam" id="NF033551">
    <property type="entry name" value="transpos_IS1182"/>
    <property type="match status" value="1"/>
</dbReference>
<sequence length="477" mass="53844">MAHISGDDRSQLLLLPESVDDYVAPDNPVRFIEAFVDSLDLEACGFARVRGKATGRPGYNPADLLKLYIYGYLNRVRSSRRLEIETRRNIEVIWLMRRLSPDFKTIADFRRDNRAAFRQVFRAFVVLCRELDLYGRELVAVDGTRLKAVNSRDRNFTKAKLERSLRESEEKLDRYLKQLDIADKDDVDGADPSKAKDLQAKIAKVRERRVHLEACQSDLAKSAEDQISLTDPDSRAMHPSSRVSVGYNVQIAVDTKHKLIAEQQVHSRVADQGLLAETANAARENLAVDEIKAVADRGYYSMEDIAACNAAAVIPHVCKPNNSIAARSGHFTKEMFRYDAVADVYICPGSQTLEPRYVDKTRGPTKIEYCNRAACRTCDLRSLCTNGSYRKITRAEDEALLEQMAERLRARPELLDIRRETVEHPFGTIKQWMGQGAFLMRRLENVRGEFSLTALAYNIRRAITLVGVSGLIAAAAN</sequence>
<dbReference type="Pfam" id="PF01609">
    <property type="entry name" value="DDE_Tnp_1"/>
    <property type="match status" value="1"/>
</dbReference>
<feature type="domain" description="Transposase InsH N-terminal" evidence="3">
    <location>
        <begin position="18"/>
        <end position="111"/>
    </location>
</feature>
<evidence type="ECO:0000259" key="2">
    <source>
        <dbReference type="Pfam" id="PF01609"/>
    </source>
</evidence>
<dbReference type="AlphaFoldDB" id="A0A1V0GYN8"/>
<dbReference type="RefSeq" id="WP_080623203.1">
    <property type="nucleotide sequence ID" value="NZ_CAWMZI010000005.1"/>
</dbReference>
<dbReference type="InterPro" id="IPR002559">
    <property type="entry name" value="Transposase_11"/>
</dbReference>